<comment type="similarity">
    <text evidence="1">In the C-terminal section; belongs to the transposase 35 family.</text>
</comment>
<keyword evidence="4" id="KW-0233">DNA recombination</keyword>
<name>A0ABQ3UFV0_9CHLR</name>
<comment type="caution">
    <text evidence="7">The sequence shown here is derived from an EMBL/GenBank/DDBJ whole genome shotgun (WGS) entry which is preliminary data.</text>
</comment>
<dbReference type="EMBL" id="BNJG01000001">
    <property type="protein sequence ID" value="GHO51600.1"/>
    <property type="molecule type" value="Genomic_DNA"/>
</dbReference>
<evidence type="ECO:0000313" key="7">
    <source>
        <dbReference type="EMBL" id="GHO51600.1"/>
    </source>
</evidence>
<dbReference type="RefSeq" id="WP_201368596.1">
    <property type="nucleotide sequence ID" value="NZ_BNJG01000001.1"/>
</dbReference>
<dbReference type="NCBIfam" id="NF040570">
    <property type="entry name" value="guided_TnpB"/>
    <property type="match status" value="1"/>
</dbReference>
<keyword evidence="8" id="KW-1185">Reference proteome</keyword>
<organism evidence="7 8">
    <name type="scientific">Ktedonobacter robiniae</name>
    <dbReference type="NCBI Taxonomy" id="2778365"/>
    <lineage>
        <taxon>Bacteria</taxon>
        <taxon>Bacillati</taxon>
        <taxon>Chloroflexota</taxon>
        <taxon>Ktedonobacteria</taxon>
        <taxon>Ktedonobacterales</taxon>
        <taxon>Ktedonobacteraceae</taxon>
        <taxon>Ktedonobacter</taxon>
    </lineage>
</organism>
<evidence type="ECO:0000256" key="2">
    <source>
        <dbReference type="ARBA" id="ARBA00022578"/>
    </source>
</evidence>
<dbReference type="Pfam" id="PF07282">
    <property type="entry name" value="Cas12f1-like_TNB"/>
    <property type="match status" value="1"/>
</dbReference>
<evidence type="ECO:0000259" key="5">
    <source>
        <dbReference type="Pfam" id="PF01385"/>
    </source>
</evidence>
<dbReference type="Pfam" id="PF01385">
    <property type="entry name" value="OrfB_IS605"/>
    <property type="match status" value="1"/>
</dbReference>
<evidence type="ECO:0000256" key="3">
    <source>
        <dbReference type="ARBA" id="ARBA00023125"/>
    </source>
</evidence>
<feature type="domain" description="Cas12f1-like TNB" evidence="6">
    <location>
        <begin position="306"/>
        <end position="384"/>
    </location>
</feature>
<dbReference type="Proteomes" id="UP000654345">
    <property type="component" value="Unassembled WGS sequence"/>
</dbReference>
<keyword evidence="2" id="KW-0815">Transposition</keyword>
<dbReference type="InterPro" id="IPR001959">
    <property type="entry name" value="Transposase"/>
</dbReference>
<proteinExistence type="inferred from homology"/>
<accession>A0ABQ3UFV0</accession>
<gene>
    <name evidence="7" type="ORF">KSB_00750</name>
</gene>
<protein>
    <submittedName>
        <fullName evidence="7">Transposase</fullName>
    </submittedName>
</protein>
<evidence type="ECO:0000259" key="6">
    <source>
        <dbReference type="Pfam" id="PF07282"/>
    </source>
</evidence>
<evidence type="ECO:0000313" key="8">
    <source>
        <dbReference type="Proteomes" id="UP000654345"/>
    </source>
</evidence>
<evidence type="ECO:0000256" key="4">
    <source>
        <dbReference type="ARBA" id="ARBA00023172"/>
    </source>
</evidence>
<keyword evidence="3" id="KW-0238">DNA-binding</keyword>
<dbReference type="NCBIfam" id="TIGR01766">
    <property type="entry name" value="IS200/IS605 family accessory protein TnpB-like domain"/>
    <property type="match status" value="1"/>
</dbReference>
<feature type="domain" description="Probable transposase IS891/IS1136/IS1341" evidence="5">
    <location>
        <begin position="170"/>
        <end position="283"/>
    </location>
</feature>
<evidence type="ECO:0000256" key="1">
    <source>
        <dbReference type="ARBA" id="ARBA00008761"/>
    </source>
</evidence>
<reference evidence="7 8" key="1">
    <citation type="journal article" date="2021" name="Int. J. Syst. Evol. Microbiol.">
        <title>Reticulibacter mediterranei gen. nov., sp. nov., within the new family Reticulibacteraceae fam. nov., and Ktedonospora formicarum gen. nov., sp. nov., Ktedonobacter robiniae sp. nov., Dictyobacter formicarum sp. nov. and Dictyobacter arantiisoli sp. nov., belonging to the class Ktedonobacteria.</title>
        <authorList>
            <person name="Yabe S."/>
            <person name="Zheng Y."/>
            <person name="Wang C.M."/>
            <person name="Sakai Y."/>
            <person name="Abe K."/>
            <person name="Yokota A."/>
            <person name="Donadio S."/>
            <person name="Cavaletti L."/>
            <person name="Monciardini P."/>
        </authorList>
    </citation>
    <scope>NUCLEOTIDE SEQUENCE [LARGE SCALE GENOMIC DNA]</scope>
    <source>
        <strain evidence="7 8">SOSP1-30</strain>
    </source>
</reference>
<dbReference type="InterPro" id="IPR010095">
    <property type="entry name" value="Cas12f1-like_TNB"/>
</dbReference>
<sequence>MQLVERHLIRHQDASFAVIDRVAFASKNLYNQANYHVRQAFIHEGTYLPYAAIFHRLKHHEAYCALPRKVSNAILIQLHHNWVSFFEGMEAYREDPSIFTGRPKIPGYQDKTKGRFLLIYEKKALGKRVFKRTGKLVPSGLPIEIATQITWEAIRQVRIVPRADGYMVEVVYEQEIQPAAVNPQLRAAMDVGVNVLAAITSDKPGFVPRLVSGKPLKSLNQCYNKERAKQQQRLAHENRYTSRQLDRVTTKRNRRVDAYLHTASRRIIDLLVGGGIGTLVIGKNPLWKQEVTMGRRNNQQFVQLPHARFIEQLTYKAHLVGIRVILQEESYTSKASFLDDDPIPTYEANTAEKPVFSGKRVARSWYRARDGHLIHADINGSYNILRKSNSDPLQVGRGVAGAAVLPRRLAV</sequence>